<dbReference type="SUPFAM" id="SSF81606">
    <property type="entry name" value="PP2C-like"/>
    <property type="match status" value="1"/>
</dbReference>
<evidence type="ECO:0000256" key="13">
    <source>
        <dbReference type="SAM" id="MobiDB-lite"/>
    </source>
</evidence>
<keyword evidence="5" id="KW-0479">Metal-binding</keyword>
<dbReference type="FunFam" id="3.60.40.10:FF:000004">
    <property type="entry name" value="Probable protein phosphatase 2C 22"/>
    <property type="match status" value="1"/>
</dbReference>
<comment type="catalytic activity">
    <reaction evidence="11">
        <text>O-phospho-L-threonyl-[protein] + H2O = L-threonyl-[protein] + phosphate</text>
        <dbReference type="Rhea" id="RHEA:47004"/>
        <dbReference type="Rhea" id="RHEA-COMP:11060"/>
        <dbReference type="Rhea" id="RHEA-COMP:11605"/>
        <dbReference type="ChEBI" id="CHEBI:15377"/>
        <dbReference type="ChEBI" id="CHEBI:30013"/>
        <dbReference type="ChEBI" id="CHEBI:43474"/>
        <dbReference type="ChEBI" id="CHEBI:61977"/>
        <dbReference type="EC" id="3.1.3.16"/>
    </reaction>
</comment>
<evidence type="ECO:0000313" key="16">
    <source>
        <dbReference type="RefSeq" id="XP_018485115.1"/>
    </source>
</evidence>
<comment type="similarity">
    <text evidence="3 12">Belongs to the PP2C family.</text>
</comment>
<dbReference type="InterPro" id="IPR015655">
    <property type="entry name" value="PP2C"/>
</dbReference>
<dbReference type="Proteomes" id="UP000504610">
    <property type="component" value="Chromosome 4"/>
</dbReference>
<evidence type="ECO:0000256" key="9">
    <source>
        <dbReference type="ARBA" id="ARBA00023211"/>
    </source>
</evidence>
<keyword evidence="6 12" id="KW-0378">Hydrolase</keyword>
<dbReference type="OrthoDB" id="10264738at2759"/>
<gene>
    <name evidence="16" type="primary">LOC108855729</name>
</gene>
<dbReference type="GO" id="GO:0005634">
    <property type="term" value="C:nucleus"/>
    <property type="evidence" value="ECO:0007669"/>
    <property type="project" value="UniProtKB-ARBA"/>
</dbReference>
<evidence type="ECO:0000259" key="14">
    <source>
        <dbReference type="PROSITE" id="PS51746"/>
    </source>
</evidence>
<reference evidence="15" key="1">
    <citation type="journal article" date="2019" name="Database">
        <title>The radish genome database (RadishGD): an integrated information resource for radish genomics.</title>
        <authorList>
            <person name="Yu H.J."/>
            <person name="Baek S."/>
            <person name="Lee Y.J."/>
            <person name="Cho A."/>
            <person name="Mun J.H."/>
        </authorList>
    </citation>
    <scope>NUCLEOTIDE SEQUENCE [LARGE SCALE GENOMIC DNA]</scope>
    <source>
        <strain evidence="15">cv. WK10039</strain>
    </source>
</reference>
<dbReference type="InterPro" id="IPR000222">
    <property type="entry name" value="PP2C_BS"/>
</dbReference>
<dbReference type="GeneID" id="108855729"/>
<evidence type="ECO:0000256" key="1">
    <source>
        <dbReference type="ARBA" id="ARBA00001936"/>
    </source>
</evidence>
<feature type="region of interest" description="Disordered" evidence="13">
    <location>
        <begin position="31"/>
        <end position="62"/>
    </location>
</feature>
<dbReference type="RefSeq" id="XP_018485115.1">
    <property type="nucleotide sequence ID" value="XM_018629613.2"/>
</dbReference>
<protein>
    <recommendedName>
        <fullName evidence="4">protein-serine/threonine phosphatase</fullName>
        <ecNumber evidence="4">3.1.3.16</ecNumber>
    </recommendedName>
</protein>
<dbReference type="PROSITE" id="PS01032">
    <property type="entry name" value="PPM_1"/>
    <property type="match status" value="1"/>
</dbReference>
<keyword evidence="8 12" id="KW-0904">Protein phosphatase</keyword>
<dbReference type="InterPro" id="IPR036457">
    <property type="entry name" value="PPM-type-like_dom_sf"/>
</dbReference>
<dbReference type="Pfam" id="PF00481">
    <property type="entry name" value="PP2C"/>
    <property type="match status" value="1"/>
</dbReference>
<sequence length="395" mass="43459">MIEKSLADGMDFSPVITVLEGDFKMDKASATETDALDDSRQMSKGKPPRHVSSMQHITSSTTTTTSRLQVAVSAQDLDVCSLVMKSSPDEKTEFLPVYRSGSCAEQGAKQFMEDEHICIDDLVQHLGASFDFSSLGAFYGVFDGHGGTDAALFVRKNILRYIVEDSYFPLCVKKAIKNAFLKADYEFADDSSLDISSGTTALTAFIFGRRLIIANAGDCRAVLGRRGRAIELSKDHKPNSSSEKVRIEKLGGVVYDGYLNGQLSVARAIGDWHMKGPKGSACPLSPEPEFQETDLSEEDEFLIMGCDGLWDVMSSQCAVTIARKELMIHNDPERCARELVREALKRNACDNLTVIVVCFSPDPPQRIEIRMQSRVRRSISAEGLNLLKGVLDGYP</sequence>
<dbReference type="GO" id="GO:0046872">
    <property type="term" value="F:metal ion binding"/>
    <property type="evidence" value="ECO:0007669"/>
    <property type="project" value="UniProtKB-KW"/>
</dbReference>
<evidence type="ECO:0000256" key="5">
    <source>
        <dbReference type="ARBA" id="ARBA00022723"/>
    </source>
</evidence>
<evidence type="ECO:0000256" key="4">
    <source>
        <dbReference type="ARBA" id="ARBA00013081"/>
    </source>
</evidence>
<name>A0A6J0NKS3_RAPSA</name>
<dbReference type="GO" id="GO:0004722">
    <property type="term" value="F:protein serine/threonine phosphatase activity"/>
    <property type="evidence" value="ECO:0007669"/>
    <property type="project" value="UniProtKB-EC"/>
</dbReference>
<dbReference type="PANTHER" id="PTHR13832:SF673">
    <property type="entry name" value="PROTEIN PHOSPHATASE 2C 27-RELATED"/>
    <property type="match status" value="1"/>
</dbReference>
<comment type="catalytic activity">
    <reaction evidence="10">
        <text>O-phospho-L-seryl-[protein] + H2O = L-seryl-[protein] + phosphate</text>
        <dbReference type="Rhea" id="RHEA:20629"/>
        <dbReference type="Rhea" id="RHEA-COMP:9863"/>
        <dbReference type="Rhea" id="RHEA-COMP:11604"/>
        <dbReference type="ChEBI" id="CHEBI:15377"/>
        <dbReference type="ChEBI" id="CHEBI:29999"/>
        <dbReference type="ChEBI" id="CHEBI:43474"/>
        <dbReference type="ChEBI" id="CHEBI:83421"/>
        <dbReference type="EC" id="3.1.3.16"/>
    </reaction>
</comment>
<organism evidence="15 16">
    <name type="scientific">Raphanus sativus</name>
    <name type="common">Radish</name>
    <name type="synonym">Raphanus raphanistrum var. sativus</name>
    <dbReference type="NCBI Taxonomy" id="3726"/>
    <lineage>
        <taxon>Eukaryota</taxon>
        <taxon>Viridiplantae</taxon>
        <taxon>Streptophyta</taxon>
        <taxon>Embryophyta</taxon>
        <taxon>Tracheophyta</taxon>
        <taxon>Spermatophyta</taxon>
        <taxon>Magnoliopsida</taxon>
        <taxon>eudicotyledons</taxon>
        <taxon>Gunneridae</taxon>
        <taxon>Pentapetalae</taxon>
        <taxon>rosids</taxon>
        <taxon>malvids</taxon>
        <taxon>Brassicales</taxon>
        <taxon>Brassicaceae</taxon>
        <taxon>Brassiceae</taxon>
        <taxon>Raphanus</taxon>
    </lineage>
</organism>
<evidence type="ECO:0000256" key="7">
    <source>
        <dbReference type="ARBA" id="ARBA00022842"/>
    </source>
</evidence>
<dbReference type="Gene3D" id="3.60.40.10">
    <property type="entry name" value="PPM-type phosphatase domain"/>
    <property type="match status" value="1"/>
</dbReference>
<keyword evidence="15" id="KW-1185">Reference proteome</keyword>
<evidence type="ECO:0000256" key="12">
    <source>
        <dbReference type="RuleBase" id="RU003465"/>
    </source>
</evidence>
<evidence type="ECO:0000256" key="3">
    <source>
        <dbReference type="ARBA" id="ARBA00006702"/>
    </source>
</evidence>
<evidence type="ECO:0000256" key="11">
    <source>
        <dbReference type="ARBA" id="ARBA00048336"/>
    </source>
</evidence>
<evidence type="ECO:0000256" key="2">
    <source>
        <dbReference type="ARBA" id="ARBA00001946"/>
    </source>
</evidence>
<dbReference type="PANTHER" id="PTHR13832">
    <property type="entry name" value="PROTEIN PHOSPHATASE 2C"/>
    <property type="match status" value="1"/>
</dbReference>
<evidence type="ECO:0000256" key="6">
    <source>
        <dbReference type="ARBA" id="ARBA00022801"/>
    </source>
</evidence>
<evidence type="ECO:0000256" key="8">
    <source>
        <dbReference type="ARBA" id="ARBA00022912"/>
    </source>
</evidence>
<reference evidence="16" key="2">
    <citation type="submission" date="2025-08" db="UniProtKB">
        <authorList>
            <consortium name="RefSeq"/>
        </authorList>
    </citation>
    <scope>IDENTIFICATION</scope>
    <source>
        <tissue evidence="16">Leaf</tissue>
    </source>
</reference>
<accession>A0A6J0NKS3</accession>
<evidence type="ECO:0000256" key="10">
    <source>
        <dbReference type="ARBA" id="ARBA00047761"/>
    </source>
</evidence>
<proteinExistence type="inferred from homology"/>
<dbReference type="AlphaFoldDB" id="A0A6J0NKS3"/>
<feature type="domain" description="PPM-type phosphatase" evidence="14">
    <location>
        <begin position="99"/>
        <end position="359"/>
    </location>
</feature>
<keyword evidence="9" id="KW-0464">Manganese</keyword>
<comment type="cofactor">
    <cofactor evidence="2">
        <name>Mg(2+)</name>
        <dbReference type="ChEBI" id="CHEBI:18420"/>
    </cofactor>
</comment>
<dbReference type="SMART" id="SM00332">
    <property type="entry name" value="PP2Cc"/>
    <property type="match status" value="1"/>
</dbReference>
<dbReference type="EC" id="3.1.3.16" evidence="4"/>
<evidence type="ECO:0000313" key="15">
    <source>
        <dbReference type="Proteomes" id="UP000504610"/>
    </source>
</evidence>
<dbReference type="KEGG" id="rsz:108855729"/>
<dbReference type="InterPro" id="IPR001932">
    <property type="entry name" value="PPM-type_phosphatase-like_dom"/>
</dbReference>
<keyword evidence="7" id="KW-0460">Magnesium</keyword>
<dbReference type="PROSITE" id="PS51746">
    <property type="entry name" value="PPM_2"/>
    <property type="match status" value="1"/>
</dbReference>
<dbReference type="SMART" id="SM00331">
    <property type="entry name" value="PP2C_SIG"/>
    <property type="match status" value="1"/>
</dbReference>
<dbReference type="GO" id="GO:0005737">
    <property type="term" value="C:cytoplasm"/>
    <property type="evidence" value="ECO:0007669"/>
    <property type="project" value="UniProtKB-ARBA"/>
</dbReference>
<dbReference type="CDD" id="cd00143">
    <property type="entry name" value="PP2Cc"/>
    <property type="match status" value="1"/>
</dbReference>
<comment type="cofactor">
    <cofactor evidence="1">
        <name>Mn(2+)</name>
        <dbReference type="ChEBI" id="CHEBI:29035"/>
    </cofactor>
</comment>